<reference evidence="7 8" key="1">
    <citation type="submission" date="2018-12" db="EMBL/GenBank/DDBJ databases">
        <authorList>
            <consortium name="Pathogen Informatics"/>
        </authorList>
    </citation>
    <scope>NUCLEOTIDE SEQUENCE [LARGE SCALE GENOMIC DNA]</scope>
    <source>
        <strain evidence="7 8">NCTC10047</strain>
    </source>
</reference>
<protein>
    <submittedName>
        <fullName evidence="7">Lipid A biosynthesis lauroyl acyltransferase</fullName>
        <ecNumber evidence="7">2.3.1.-</ecNumber>
    </submittedName>
</protein>
<name>A0A447R644_SALER</name>
<sequence length="38" mass="4553">METGMAWFWPDRRVTRWMEASGLEYIREVKAQGSGSFW</sequence>
<gene>
    <name evidence="7" type="primary">htrB_3</name>
    <name evidence="7" type="ORF">NCTC10047_03639</name>
</gene>
<keyword evidence="4 7" id="KW-0808">Transferase</keyword>
<evidence type="ECO:0000256" key="3">
    <source>
        <dbReference type="ARBA" id="ARBA00022519"/>
    </source>
</evidence>
<keyword evidence="3" id="KW-0997">Cell inner membrane</keyword>
<evidence type="ECO:0000256" key="2">
    <source>
        <dbReference type="ARBA" id="ARBA00022475"/>
    </source>
</evidence>
<dbReference type="AlphaFoldDB" id="A0A447R644"/>
<evidence type="ECO:0000256" key="5">
    <source>
        <dbReference type="ARBA" id="ARBA00023136"/>
    </source>
</evidence>
<dbReference type="InterPro" id="IPR004960">
    <property type="entry name" value="LipA_acyltrans"/>
</dbReference>
<dbReference type="GO" id="GO:0009247">
    <property type="term" value="P:glycolipid biosynthetic process"/>
    <property type="evidence" value="ECO:0007669"/>
    <property type="project" value="UniProtKB-ARBA"/>
</dbReference>
<keyword evidence="6 7" id="KW-0012">Acyltransferase</keyword>
<organism evidence="7 8">
    <name type="scientific">Salmonella enterica subsp. arizonae</name>
    <dbReference type="NCBI Taxonomy" id="59203"/>
    <lineage>
        <taxon>Bacteria</taxon>
        <taxon>Pseudomonadati</taxon>
        <taxon>Pseudomonadota</taxon>
        <taxon>Gammaproteobacteria</taxon>
        <taxon>Enterobacterales</taxon>
        <taxon>Enterobacteriaceae</taxon>
        <taxon>Salmonella</taxon>
    </lineage>
</organism>
<evidence type="ECO:0000313" key="8">
    <source>
        <dbReference type="Proteomes" id="UP000275676"/>
    </source>
</evidence>
<keyword evidence="2" id="KW-1003">Cell membrane</keyword>
<dbReference type="GO" id="GO:0005886">
    <property type="term" value="C:plasma membrane"/>
    <property type="evidence" value="ECO:0007669"/>
    <property type="project" value="UniProtKB-SubCell"/>
</dbReference>
<accession>A0A447R644</accession>
<evidence type="ECO:0000256" key="6">
    <source>
        <dbReference type="ARBA" id="ARBA00023315"/>
    </source>
</evidence>
<evidence type="ECO:0000256" key="4">
    <source>
        <dbReference type="ARBA" id="ARBA00022679"/>
    </source>
</evidence>
<dbReference type="Proteomes" id="UP000275676">
    <property type="component" value="Chromosome"/>
</dbReference>
<keyword evidence="5" id="KW-0472">Membrane</keyword>
<dbReference type="EMBL" id="LR134156">
    <property type="protein sequence ID" value="VEA77712.1"/>
    <property type="molecule type" value="Genomic_DNA"/>
</dbReference>
<dbReference type="GO" id="GO:0016746">
    <property type="term" value="F:acyltransferase activity"/>
    <property type="evidence" value="ECO:0007669"/>
    <property type="project" value="UniProtKB-KW"/>
</dbReference>
<comment type="subcellular location">
    <subcellularLocation>
        <location evidence="1">Cell inner membrane</location>
    </subcellularLocation>
</comment>
<evidence type="ECO:0000256" key="1">
    <source>
        <dbReference type="ARBA" id="ARBA00004533"/>
    </source>
</evidence>
<proteinExistence type="predicted"/>
<evidence type="ECO:0000313" key="7">
    <source>
        <dbReference type="EMBL" id="VEA77712.1"/>
    </source>
</evidence>
<dbReference type="EC" id="2.3.1.-" evidence="7"/>
<dbReference type="Pfam" id="PF03279">
    <property type="entry name" value="Lip_A_acyltrans"/>
    <property type="match status" value="1"/>
</dbReference>